<dbReference type="AlphaFoldDB" id="A0A087E7E9"/>
<keyword evidence="5" id="KW-1185">Reference proteome</keyword>
<evidence type="ECO:0000259" key="3">
    <source>
        <dbReference type="Pfam" id="PF00884"/>
    </source>
</evidence>
<keyword evidence="2" id="KW-0812">Transmembrane</keyword>
<accession>A0A087E7E9</accession>
<keyword evidence="2" id="KW-0472">Membrane</keyword>
<feature type="compositionally biased region" description="Polar residues" evidence="1">
    <location>
        <begin position="66"/>
        <end position="77"/>
    </location>
</feature>
<feature type="compositionally biased region" description="Polar residues" evidence="1">
    <location>
        <begin position="1"/>
        <end position="13"/>
    </location>
</feature>
<keyword evidence="2" id="KW-1133">Transmembrane helix</keyword>
<evidence type="ECO:0000256" key="2">
    <source>
        <dbReference type="SAM" id="Phobius"/>
    </source>
</evidence>
<dbReference type="Pfam" id="PF00884">
    <property type="entry name" value="Sulfatase"/>
    <property type="match status" value="1"/>
</dbReference>
<proteinExistence type="predicted"/>
<sequence>MAEQHSMNTPENNTPERDESNSGIRPNAGGTPNKPQPSPDEAVHAFEETLLSLEKTLQWRDARPSHSGSSESSTRQANEAHDDEARIGDNDEIAENGENAGNSDEDDAAAATSLPAAAAPMVFPSFSEPTFSDSSFSESTFSDSSFSGTAQETPVASEPPTAAADIPAPSHGPEAAASARSRLAVLADTLRGKTTQAFAPLRTRLDPAITALAPAARWIRSVWRKRMKFSYVLYAVVFIIVTCCSVLFLQWSVYSEPDYPDGAQVDEATKAAQSVAGQVTNFVSQSWLMGKHLFLLNCLALGMIYLIAIVVINRFWVATALFGSVMSAYAIANSFKVKLRSEPVIPSDLNFVSGGNTGDILSFIPQEDMAFVHACVRALVWFVAICVIVQFVDRRSSFIPTYWRHPIASARHIAGNVTRLVAIIASVSIMLSFTWNLGMLDGWSKNWAASLGDAPQLWNGMGDAANNGPAITFLRLSHTKVMDKPEGYSRAAMQNIAKRYADQADGINAQRQAKLTDSTVIMILSESFSDPTRVPGVAFSQDPMPQIRDLKTRTTSGFMFSTGYGGGTANIEYQALTGLSLANYSPQLQIAYQQLVPKQKWTPAFNQSWNEQNGQNSSQALHTFMQGMYFHNINYKKFGFSKFWTMDSDKYKITDCSPIDSAWYASDECTYRNVLSHLDAAGGPGQFMQVVTMQNHMPYNDWYQDNQFKDADASSDLTDGERAQVETYAKGMNYTDQSTMDFLGALNQINCPITVIFYGDHLPGIYPTAYSNPDNVIGLHETDYFIWSNDASPSAGAKLPDDTAQYTSSNYFIAQAAAHMNAKVSPYIAFLTRMHEQIPAMSVPSAAGGDNQTPVYLDAAGQRIEDKQLSKDARAALHDYQLIQYDISTGKNYLKDTDFMALR</sequence>
<dbReference type="eggNOG" id="COG1368">
    <property type="taxonomic scope" value="Bacteria"/>
</dbReference>
<reference evidence="4 5" key="1">
    <citation type="submission" date="2014-03" db="EMBL/GenBank/DDBJ databases">
        <title>Genomics of Bifidobacteria.</title>
        <authorList>
            <person name="Ventura M."/>
            <person name="Milani C."/>
            <person name="Lugli G.A."/>
        </authorList>
    </citation>
    <scope>NUCLEOTIDE SEQUENCE [LARGE SCALE GENOMIC DNA]</scope>
    <source>
        <strain evidence="4 5">LMG 11597</strain>
    </source>
</reference>
<evidence type="ECO:0000313" key="4">
    <source>
        <dbReference type="EMBL" id="KFJ03700.1"/>
    </source>
</evidence>
<name>A0A087E7E9_9BIFI</name>
<dbReference type="CDD" id="cd16015">
    <property type="entry name" value="LTA_synthase"/>
    <property type="match status" value="1"/>
</dbReference>
<organism evidence="4 5">
    <name type="scientific">Bifidobacterium subtile</name>
    <dbReference type="NCBI Taxonomy" id="77635"/>
    <lineage>
        <taxon>Bacteria</taxon>
        <taxon>Bacillati</taxon>
        <taxon>Actinomycetota</taxon>
        <taxon>Actinomycetes</taxon>
        <taxon>Bifidobacteriales</taxon>
        <taxon>Bifidobacteriaceae</taxon>
        <taxon>Bifidobacterium</taxon>
    </lineage>
</organism>
<feature type="domain" description="Sulfatase N-terminal" evidence="3">
    <location>
        <begin position="519"/>
        <end position="821"/>
    </location>
</feature>
<evidence type="ECO:0000313" key="5">
    <source>
        <dbReference type="Proteomes" id="UP000029055"/>
    </source>
</evidence>
<dbReference type="STRING" id="77635.BISU_0175"/>
<feature type="compositionally biased region" description="Basic and acidic residues" evidence="1">
    <location>
        <begin position="78"/>
        <end position="89"/>
    </location>
</feature>
<dbReference type="InterPro" id="IPR017850">
    <property type="entry name" value="Alkaline_phosphatase_core_sf"/>
</dbReference>
<dbReference type="Proteomes" id="UP000029055">
    <property type="component" value="Unassembled WGS sequence"/>
</dbReference>
<feature type="region of interest" description="Disordered" evidence="1">
    <location>
        <begin position="1"/>
        <end position="110"/>
    </location>
</feature>
<dbReference type="InterPro" id="IPR000917">
    <property type="entry name" value="Sulfatase_N"/>
</dbReference>
<feature type="transmembrane region" description="Helical" evidence="2">
    <location>
        <begin position="315"/>
        <end position="332"/>
    </location>
</feature>
<protein>
    <submittedName>
        <fullName evidence="4">Sulfatase</fullName>
    </submittedName>
</protein>
<feature type="region of interest" description="Disordered" evidence="1">
    <location>
        <begin position="142"/>
        <end position="174"/>
    </location>
</feature>
<evidence type="ECO:0000256" key="1">
    <source>
        <dbReference type="SAM" id="MobiDB-lite"/>
    </source>
</evidence>
<dbReference type="Gene3D" id="3.40.720.10">
    <property type="entry name" value="Alkaline Phosphatase, subunit A"/>
    <property type="match status" value="1"/>
</dbReference>
<feature type="transmembrane region" description="Helical" evidence="2">
    <location>
        <begin position="292"/>
        <end position="310"/>
    </location>
</feature>
<feature type="transmembrane region" description="Helical" evidence="2">
    <location>
        <begin position="231"/>
        <end position="251"/>
    </location>
</feature>
<gene>
    <name evidence="4" type="ORF">BISU_0175</name>
</gene>
<dbReference type="EMBL" id="JGZR01000006">
    <property type="protein sequence ID" value="KFJ03700.1"/>
    <property type="molecule type" value="Genomic_DNA"/>
</dbReference>
<feature type="transmembrane region" description="Helical" evidence="2">
    <location>
        <begin position="370"/>
        <end position="392"/>
    </location>
</feature>
<feature type="transmembrane region" description="Helical" evidence="2">
    <location>
        <begin position="413"/>
        <end position="435"/>
    </location>
</feature>
<comment type="caution">
    <text evidence="4">The sequence shown here is derived from an EMBL/GenBank/DDBJ whole genome shotgun (WGS) entry which is preliminary data.</text>
</comment>